<proteinExistence type="predicted"/>
<feature type="transmembrane region" description="Helical" evidence="7">
    <location>
        <begin position="428"/>
        <end position="449"/>
    </location>
</feature>
<gene>
    <name evidence="9" type="ORF">BSCA_2082</name>
</gene>
<evidence type="ECO:0000256" key="2">
    <source>
        <dbReference type="ARBA" id="ARBA00022475"/>
    </source>
</evidence>
<sequence length="916" mass="99086">MTNTNASKGGSKGAARNDGRLALLNDVSGWAVAHPFAIGFAAEFVVVNLAIWALAAAYGHPLPLIGLNTSIGEFNLTHLLITLFLAKGPIQLIIDTVLLLIMMSMAERVLGRTRMAVYGAVSTLVGVGLGLALCGGVAALLQGSQVVAHIRFALSPLSLGVGVLMAASALSRPLWRRRMQIIGYSAIVAALLFSGNPGAYCMLAAALIGHLMGAVTARHRLQASEAAAQASAQGAPATPYPDGQEAAGTAGADTNAAETAETADATAALPAPSIAGSETDPMHWRLSTSYEARRMFAAVAVVLALGPLLTITSPTHAGPLSSLGLMLSPIDPDSSVLAKCLAGAARRTCFFQFDLLRTSMPGTIMRSLLPTAILLIMAWGLYRGRRLAAWATIFCNMGAAVLAVFYYFVMPLSFAPNGMASLIRHGAIAASAANVLLPACFAIALMASLRHFPIRTGAQRLWRGLGAIAVTFVACVAVYLSFGLLRPHDFRPPTTLHDLLVELPGRFIPIGFLSRTRLRFAPHTPVSSAVYQGVGLVFWAVVLVVCIRWMRDILVVDGRARARAGALMEQNGESMTFMTSWEGNHYWFSPTGRSAIAYRVINGIALTCTGPFGDRGEWMSDLREFARFCARQSWSPALYAVHREQRDALVDDGWYSLEVGGEMVVDPRQWKTTGKKWQDIRTAINKAKRDGITDELTTFEQAGGDIREQIEEISEQWAALKALPEMKFTLGGVEELRDPRVRILYAIDANGTVLGVTSWLPTWRDGRIIGWTLDFMRHRTDSPNGIMEFLIARMAERLRDEGLKHPEAAAEFMSLSAAPLAGMNPDRDNVDESGRTDTGTAMLQHALQIVADWMEPAYGFHSLFNFKRKFQPSEEPVYVCYPDPAALPQLGLAVMRAYVPSVTVNEAMGMLRSLKK</sequence>
<evidence type="ECO:0000256" key="5">
    <source>
        <dbReference type="ARBA" id="ARBA00023136"/>
    </source>
</evidence>
<dbReference type="GeneID" id="85165311"/>
<feature type="transmembrane region" description="Helical" evidence="7">
    <location>
        <begin position="295"/>
        <end position="317"/>
    </location>
</feature>
<keyword evidence="9" id="KW-0030">Aminoacyl-tRNA synthetase</keyword>
<dbReference type="AlphaFoldDB" id="A0A087D790"/>
<feature type="transmembrane region" description="Helical" evidence="7">
    <location>
        <begin position="389"/>
        <end position="408"/>
    </location>
</feature>
<comment type="caution">
    <text evidence="9">The sequence shown here is derived from an EMBL/GenBank/DDBJ whole genome shotgun (WGS) entry which is preliminary data.</text>
</comment>
<evidence type="ECO:0000256" key="1">
    <source>
        <dbReference type="ARBA" id="ARBA00004651"/>
    </source>
</evidence>
<dbReference type="PANTHER" id="PTHR34697:SF2">
    <property type="entry name" value="PHOSPHATIDYLGLYCEROL LYSYLTRANSFERASE"/>
    <property type="match status" value="1"/>
</dbReference>
<accession>A0A087D790</accession>
<keyword evidence="9" id="KW-0808">Transferase</keyword>
<feature type="transmembrane region" description="Helical" evidence="7">
    <location>
        <begin position="461"/>
        <end position="482"/>
    </location>
</feature>
<evidence type="ECO:0000256" key="3">
    <source>
        <dbReference type="ARBA" id="ARBA00022692"/>
    </source>
</evidence>
<evidence type="ECO:0000256" key="6">
    <source>
        <dbReference type="SAM" id="MobiDB-lite"/>
    </source>
</evidence>
<feature type="transmembrane region" description="Helical" evidence="7">
    <location>
        <begin position="36"/>
        <end position="58"/>
    </location>
</feature>
<name>A0A087D790_9BIFI</name>
<feature type="region of interest" description="Disordered" evidence="6">
    <location>
        <begin position="232"/>
        <end position="272"/>
    </location>
</feature>
<dbReference type="EC" id="6.1.1.6" evidence="9"/>
<dbReference type="eggNOG" id="COG2898">
    <property type="taxonomic scope" value="Bacteria"/>
</dbReference>
<evidence type="ECO:0000313" key="10">
    <source>
        <dbReference type="Proteomes" id="UP000029033"/>
    </source>
</evidence>
<feature type="transmembrane region" description="Helical" evidence="7">
    <location>
        <begin position="115"/>
        <end position="141"/>
    </location>
</feature>
<evidence type="ECO:0000313" key="9">
    <source>
        <dbReference type="EMBL" id="KFI91390.1"/>
    </source>
</evidence>
<dbReference type="Proteomes" id="UP000029033">
    <property type="component" value="Unassembled WGS sequence"/>
</dbReference>
<dbReference type="EC" id="2.3.2.3" evidence="9"/>
<dbReference type="GO" id="GO:0050071">
    <property type="term" value="F:phosphatidylglycerol lysyltransferase activity"/>
    <property type="evidence" value="ECO:0007669"/>
    <property type="project" value="UniProtKB-EC"/>
</dbReference>
<keyword evidence="10" id="KW-1185">Reference proteome</keyword>
<comment type="subcellular location">
    <subcellularLocation>
        <location evidence="1">Cell membrane</location>
        <topology evidence="1">Multi-pass membrane protein</topology>
    </subcellularLocation>
</comment>
<feature type="domain" description="Phosphatidylglycerol lysyltransferase C-terminal" evidence="8">
    <location>
        <begin position="568"/>
        <end position="881"/>
    </location>
</feature>
<feature type="transmembrane region" description="Helical" evidence="7">
    <location>
        <begin position="153"/>
        <end position="175"/>
    </location>
</feature>
<feature type="transmembrane region" description="Helical" evidence="7">
    <location>
        <begin position="79"/>
        <end position="103"/>
    </location>
</feature>
<dbReference type="STRING" id="158787.BSCA_2082"/>
<dbReference type="InterPro" id="IPR024320">
    <property type="entry name" value="LPG_synthase_C"/>
</dbReference>
<dbReference type="PANTHER" id="PTHR34697">
    <property type="entry name" value="PHOSPHATIDYLGLYCEROL LYSYLTRANSFERASE"/>
    <property type="match status" value="1"/>
</dbReference>
<keyword evidence="9" id="KW-0012">Acyltransferase</keyword>
<keyword evidence="3 7" id="KW-0812">Transmembrane</keyword>
<evidence type="ECO:0000256" key="7">
    <source>
        <dbReference type="SAM" id="Phobius"/>
    </source>
</evidence>
<dbReference type="RefSeq" id="WP_034531570.1">
    <property type="nucleotide sequence ID" value="NZ_CAUPKV010000006.1"/>
</dbReference>
<feature type="compositionally biased region" description="Low complexity" evidence="6">
    <location>
        <begin position="246"/>
        <end position="268"/>
    </location>
</feature>
<dbReference type="Pfam" id="PF09924">
    <property type="entry name" value="LPG_synthase_C"/>
    <property type="match status" value="1"/>
</dbReference>
<evidence type="ECO:0000259" key="8">
    <source>
        <dbReference type="Pfam" id="PF09924"/>
    </source>
</evidence>
<feature type="transmembrane region" description="Helical" evidence="7">
    <location>
        <begin position="529"/>
        <end position="550"/>
    </location>
</feature>
<protein>
    <submittedName>
        <fullName evidence="9">Lysyl-tRNA synthetase</fullName>
        <ecNumber evidence="9">2.3.2.3</ecNumber>
        <ecNumber evidence="9">6.1.1.6</ecNumber>
    </submittedName>
</protein>
<dbReference type="GO" id="GO:0005886">
    <property type="term" value="C:plasma membrane"/>
    <property type="evidence" value="ECO:0007669"/>
    <property type="project" value="UniProtKB-SubCell"/>
</dbReference>
<keyword evidence="9" id="KW-0436">Ligase</keyword>
<keyword evidence="2" id="KW-1003">Cell membrane</keyword>
<evidence type="ECO:0000256" key="4">
    <source>
        <dbReference type="ARBA" id="ARBA00022989"/>
    </source>
</evidence>
<dbReference type="GO" id="GO:0004824">
    <property type="term" value="F:lysine-tRNA ligase activity"/>
    <property type="evidence" value="ECO:0007669"/>
    <property type="project" value="UniProtKB-EC"/>
</dbReference>
<feature type="transmembrane region" description="Helical" evidence="7">
    <location>
        <begin position="364"/>
        <end position="382"/>
    </location>
</feature>
<dbReference type="EMBL" id="JGZO01000023">
    <property type="protein sequence ID" value="KFI91390.1"/>
    <property type="molecule type" value="Genomic_DNA"/>
</dbReference>
<dbReference type="GO" id="GO:0055091">
    <property type="term" value="P:phospholipid homeostasis"/>
    <property type="evidence" value="ECO:0007669"/>
    <property type="project" value="TreeGrafter"/>
</dbReference>
<reference evidence="9 10" key="1">
    <citation type="submission" date="2014-03" db="EMBL/GenBank/DDBJ databases">
        <title>Genomics of Bifidobacteria.</title>
        <authorList>
            <person name="Ventura M."/>
            <person name="Milani C."/>
            <person name="Lugli G.A."/>
        </authorList>
    </citation>
    <scope>NUCLEOTIDE SEQUENCE [LARGE SCALE GENOMIC DNA]</scope>
    <source>
        <strain evidence="9 10">LMG 21589</strain>
    </source>
</reference>
<organism evidence="9 10">
    <name type="scientific">Bifidobacterium scardovii</name>
    <dbReference type="NCBI Taxonomy" id="158787"/>
    <lineage>
        <taxon>Bacteria</taxon>
        <taxon>Bacillati</taxon>
        <taxon>Actinomycetota</taxon>
        <taxon>Actinomycetes</taxon>
        <taxon>Bifidobacteriales</taxon>
        <taxon>Bifidobacteriaceae</taxon>
        <taxon>Bifidobacterium</taxon>
    </lineage>
</organism>
<keyword evidence="5 7" id="KW-0472">Membrane</keyword>
<dbReference type="InterPro" id="IPR051211">
    <property type="entry name" value="PG_lysyltransferase"/>
</dbReference>
<keyword evidence="4 7" id="KW-1133">Transmembrane helix</keyword>